<dbReference type="SUPFAM" id="SSF48179">
    <property type="entry name" value="6-phosphogluconate dehydrogenase C-terminal domain-like"/>
    <property type="match status" value="1"/>
</dbReference>
<dbReference type="RefSeq" id="WP_410035249.1">
    <property type="nucleotide sequence ID" value="NZ_JBGMEF010000013.1"/>
</dbReference>
<dbReference type="InterPro" id="IPR050988">
    <property type="entry name" value="Mannitol_DH/Oxidoreductase"/>
</dbReference>
<dbReference type="EMBL" id="JBGMEF010000013">
    <property type="protein sequence ID" value="MFO3666619.1"/>
    <property type="molecule type" value="Genomic_DNA"/>
</dbReference>
<dbReference type="PANTHER" id="PTHR43362">
    <property type="entry name" value="MANNITOL DEHYDROGENASE DSF1-RELATED"/>
    <property type="match status" value="1"/>
</dbReference>
<dbReference type="SUPFAM" id="SSF51735">
    <property type="entry name" value="NAD(P)-binding Rossmann-fold domains"/>
    <property type="match status" value="1"/>
</dbReference>
<accession>A0ABW9MCI0</accession>
<protein>
    <submittedName>
        <fullName evidence="5">Mannitol dehydrogenase family protein</fullName>
        <ecNumber evidence="5">1.1.1.-</ecNumber>
    </submittedName>
</protein>
<dbReference type="Gene3D" id="3.40.50.720">
    <property type="entry name" value="NAD(P)-binding Rossmann-like Domain"/>
    <property type="match status" value="1"/>
</dbReference>
<evidence type="ECO:0000313" key="6">
    <source>
        <dbReference type="Proteomes" id="UP001637994"/>
    </source>
</evidence>
<dbReference type="Pfam" id="PF08125">
    <property type="entry name" value="Mannitol_dh_C"/>
    <property type="match status" value="1"/>
</dbReference>
<keyword evidence="6" id="KW-1185">Reference proteome</keyword>
<reference evidence="5 6" key="1">
    <citation type="journal article" date="2025" name="Anaerobe">
        <title>Description of Anaerococcus kampingiae sp. nov., Anaerococcus groningensis sp. nov., Anaerococcus martiniensis sp. nov., and Anaerococcus cruorum sp. nov., isolated from human clinical specimens.</title>
        <authorList>
            <person name="Boiten K.E."/>
            <person name="Meijer J."/>
            <person name="van Wezel E.M."/>
            <person name="Veloo A.C.M."/>
        </authorList>
    </citation>
    <scope>NUCLEOTIDE SEQUENCE [LARGE SCALE GENOMIC DNA]</scope>
    <source>
        <strain evidence="5 6">ENR0874</strain>
    </source>
</reference>
<feature type="domain" description="Mannitol dehydrogenase N-terminal" evidence="3">
    <location>
        <begin position="44"/>
        <end position="299"/>
    </location>
</feature>
<dbReference type="PANTHER" id="PTHR43362:SF1">
    <property type="entry name" value="MANNITOL DEHYDROGENASE 2-RELATED"/>
    <property type="match status" value="1"/>
</dbReference>
<dbReference type="Proteomes" id="UP001637994">
    <property type="component" value="Unassembled WGS sequence"/>
</dbReference>
<dbReference type="GO" id="GO:0016491">
    <property type="term" value="F:oxidoreductase activity"/>
    <property type="evidence" value="ECO:0007669"/>
    <property type="project" value="UniProtKB-KW"/>
</dbReference>
<dbReference type="InterPro" id="IPR013328">
    <property type="entry name" value="6PGD_dom2"/>
</dbReference>
<proteinExistence type="predicted"/>
<keyword evidence="1 5" id="KW-0560">Oxidoreductase</keyword>
<name>A0ABW9MCI0_9FIRM</name>
<sequence length="537" mass="59696">MTEVKLSLQSIQNDKALWEEKGFVLPSYDIEKVRANTKENPAWVHFGGGNIFRAFPARIQDEILDEGLADTGVIIFETFGAEKLDYIFGANDNLSTAVTLKSDGTVDLRVVGAIAETVKATKSQDWARAEEIFAKESLKVVSFTITEKGYNIKGLDGDFTDQVKAEMKDKDLNVSNSMAIVAALLYHRFKNGAYPITMTSMDNCSHNGDKLKASVLDFANAWVENGIVEKEFVEYLEDETKVFFPLSMIDKITPVADESIGKILKEKGYSPVESPIMDGRPQPPSYVNAEETEYLVIEESKATSYPAWDKKGIIFTDRKTVDEVETMKVTTCLNPLHTALAVYGCLLGYDLISAEMKDEDLVKLIKGVGYTEGMPVVVDPGIINPKEFIDTVLNVRFPNPFLPDAPQRIATDTSQKVAVRYGKTLNAYKDTNPEAIKDLKFIPAVIAGWLRYLLAIDDEGKAFEPSPDPMLASLQEDLKDVKFKDNEGIDDSLLKIIGNEEIFGIDLVEIGLADKIIADFKEMNKEEGAVRKFLQSL</sequence>
<dbReference type="InterPro" id="IPR013118">
    <property type="entry name" value="Mannitol_DH_C"/>
</dbReference>
<comment type="caution">
    <text evidence="5">The sequence shown here is derived from an EMBL/GenBank/DDBJ whole genome shotgun (WGS) entry which is preliminary data.</text>
</comment>
<comment type="catalytic activity">
    <reaction evidence="2">
        <text>D-mannitol 1-phosphate + NAD(+) = beta-D-fructose 6-phosphate + NADH + H(+)</text>
        <dbReference type="Rhea" id="RHEA:19661"/>
        <dbReference type="ChEBI" id="CHEBI:15378"/>
        <dbReference type="ChEBI" id="CHEBI:57540"/>
        <dbReference type="ChEBI" id="CHEBI:57634"/>
        <dbReference type="ChEBI" id="CHEBI:57945"/>
        <dbReference type="ChEBI" id="CHEBI:61381"/>
        <dbReference type="EC" id="1.1.1.17"/>
    </reaction>
</comment>
<dbReference type="Pfam" id="PF01232">
    <property type="entry name" value="Mannitol_dh"/>
    <property type="match status" value="1"/>
</dbReference>
<dbReference type="InterPro" id="IPR036291">
    <property type="entry name" value="NAD(P)-bd_dom_sf"/>
</dbReference>
<evidence type="ECO:0000313" key="5">
    <source>
        <dbReference type="EMBL" id="MFO3666619.1"/>
    </source>
</evidence>
<dbReference type="InterPro" id="IPR013131">
    <property type="entry name" value="Mannitol_DH_N"/>
</dbReference>
<evidence type="ECO:0000256" key="2">
    <source>
        <dbReference type="ARBA" id="ARBA00048615"/>
    </source>
</evidence>
<dbReference type="Gene3D" id="1.10.1040.10">
    <property type="entry name" value="N-(1-d-carboxylethyl)-l-norvaline Dehydrogenase, domain 2"/>
    <property type="match status" value="1"/>
</dbReference>
<evidence type="ECO:0000256" key="1">
    <source>
        <dbReference type="ARBA" id="ARBA00023002"/>
    </source>
</evidence>
<dbReference type="InterPro" id="IPR008927">
    <property type="entry name" value="6-PGluconate_DH-like_C_sf"/>
</dbReference>
<gene>
    <name evidence="5" type="ORF">ACCQ42_02380</name>
</gene>
<organism evidence="5 6">
    <name type="scientific">Anaerococcus kampingae</name>
    <dbReference type="NCBI Taxonomy" id="3115614"/>
    <lineage>
        <taxon>Bacteria</taxon>
        <taxon>Bacillati</taxon>
        <taxon>Bacillota</taxon>
        <taxon>Tissierellia</taxon>
        <taxon>Tissierellales</taxon>
        <taxon>Peptoniphilaceae</taxon>
        <taxon>Anaerococcus</taxon>
    </lineage>
</organism>
<feature type="domain" description="Mannitol dehydrogenase C-terminal" evidence="4">
    <location>
        <begin position="321"/>
        <end position="522"/>
    </location>
</feature>
<evidence type="ECO:0000259" key="4">
    <source>
        <dbReference type="Pfam" id="PF08125"/>
    </source>
</evidence>
<evidence type="ECO:0000259" key="3">
    <source>
        <dbReference type="Pfam" id="PF01232"/>
    </source>
</evidence>
<dbReference type="EC" id="1.1.1.-" evidence="5"/>